<dbReference type="AlphaFoldDB" id="A0A644XMA2"/>
<evidence type="ECO:0000256" key="2">
    <source>
        <dbReference type="ARBA" id="ARBA00023125"/>
    </source>
</evidence>
<gene>
    <name evidence="6" type="primary">purR_24</name>
    <name evidence="6" type="ORF">SDC9_63637</name>
</gene>
<evidence type="ECO:0000256" key="3">
    <source>
        <dbReference type="ARBA" id="ARBA00023163"/>
    </source>
</evidence>
<accession>A0A644XMA2</accession>
<dbReference type="Gene3D" id="1.10.260.40">
    <property type="entry name" value="lambda repressor-like DNA-binding domains"/>
    <property type="match status" value="1"/>
</dbReference>
<dbReference type="InterPro" id="IPR001387">
    <property type="entry name" value="Cro/C1-type_HTH"/>
</dbReference>
<comment type="caution">
    <text evidence="6">The sequence shown here is derived from an EMBL/GenBank/DDBJ whole genome shotgun (WGS) entry which is preliminary data.</text>
</comment>
<dbReference type="GO" id="GO:0000976">
    <property type="term" value="F:transcription cis-regulatory region binding"/>
    <property type="evidence" value="ECO:0007669"/>
    <property type="project" value="TreeGrafter"/>
</dbReference>
<evidence type="ECO:0000259" key="5">
    <source>
        <dbReference type="PROSITE" id="PS50943"/>
    </source>
</evidence>
<keyword evidence="3" id="KW-0804">Transcription</keyword>
<dbReference type="PROSITE" id="PS50943">
    <property type="entry name" value="HTH_CROC1"/>
    <property type="match status" value="1"/>
</dbReference>
<dbReference type="EMBL" id="VSSQ01002761">
    <property type="protein sequence ID" value="MPM17249.1"/>
    <property type="molecule type" value="Genomic_DNA"/>
</dbReference>
<dbReference type="InterPro" id="IPR006059">
    <property type="entry name" value="SBP"/>
</dbReference>
<dbReference type="SUPFAM" id="SSF53850">
    <property type="entry name" value="Periplasmic binding protein-like II"/>
    <property type="match status" value="1"/>
</dbReference>
<dbReference type="SUPFAM" id="SSF47413">
    <property type="entry name" value="lambda repressor-like DNA-binding domains"/>
    <property type="match status" value="1"/>
</dbReference>
<dbReference type="CDD" id="cd06267">
    <property type="entry name" value="PBP1_LacI_sugar_binding-like"/>
    <property type="match status" value="1"/>
</dbReference>
<sequence length="752" mass="85743">MATIKDVSVLAGVSIGTVSNYLNKTKPVNPETAKRIADAIKKTSYQPNYLAKNLRTKQYNDIGVLLPNFEDNYYIKVLEGIESVFRDSPYIINLALSYERKDYEISCIETFAKKQICGLIVFTCIPDEWKKYYETFTERNIPLVLIDRKMEGLESSFVMNDNYTTLLKLTRAMLTRQKPNLFLFTGPEKYFCESECIRGFSTAFSHTGMKIPSNHIVTSLLSKEDSFRAVVGMSEILKHDKPDAILTTSENKAKGIIESLLFLGYSQQDIPVITLGEEHWNTLTYSSASLSTLRPAIKIGATAASVLAEEIERPVVESKNIIFSDRLAKDNLDSYPLFREAVYPKSFPCTELNILMLDTMQTHALVSILNNFSSRFGIKCRISVVPHQKLFDRIMEDSQNHEKTSDVIMYDIPWLETLIQNDILADITNKTRESEKYNDLFFPKAAEFFGQWKDKVYGLPFMYAPQILYYRKDLFEDEENQALYRKKFRSFLRPPTTWKEFNAVAQFFTAHSESIEYGTSFPAAYPECLAPEIYLRLLSFNKDTPVTNSSINLLLNNQNILKGYVATLRLLKFVKPNYLESNEESVVRDFLCGETAMVITYPSFFNKIALQTDQIIKEENIGFSEIPGGIPILGGWALGINARSNKQDAAYQFLSWACMDTISSYFAVLGGFSAVRKTYSNDELAKLYPWFPLYSSSYKTGKPIIPPTNQEGKIIAQTQVDTIICKYFYQLMDKKIDVQTAISKTQAELAVL</sequence>
<dbReference type="InterPro" id="IPR001761">
    <property type="entry name" value="Peripla_BP/Lac1_sug-bd_dom"/>
</dbReference>
<dbReference type="SUPFAM" id="SSF53822">
    <property type="entry name" value="Periplasmic binding protein-like I"/>
    <property type="match status" value="1"/>
</dbReference>
<dbReference type="Gene3D" id="3.40.190.10">
    <property type="entry name" value="Periplasmic binding protein-like II"/>
    <property type="match status" value="2"/>
</dbReference>
<dbReference type="PROSITE" id="PS50932">
    <property type="entry name" value="HTH_LACI_2"/>
    <property type="match status" value="1"/>
</dbReference>
<dbReference type="Gene3D" id="3.40.50.2300">
    <property type="match status" value="2"/>
</dbReference>
<dbReference type="InterPro" id="IPR028082">
    <property type="entry name" value="Peripla_BP_I"/>
</dbReference>
<reference evidence="6" key="1">
    <citation type="submission" date="2019-08" db="EMBL/GenBank/DDBJ databases">
        <authorList>
            <person name="Kucharzyk K."/>
            <person name="Murdoch R.W."/>
            <person name="Higgins S."/>
            <person name="Loffler F."/>
        </authorList>
    </citation>
    <scope>NUCLEOTIDE SEQUENCE</scope>
</reference>
<dbReference type="Pfam" id="PF00356">
    <property type="entry name" value="LacI"/>
    <property type="match status" value="1"/>
</dbReference>
<protein>
    <submittedName>
        <fullName evidence="6">HTH-type transcriptional repressor PurR</fullName>
    </submittedName>
</protein>
<keyword evidence="2" id="KW-0238">DNA-binding</keyword>
<dbReference type="Pfam" id="PF00532">
    <property type="entry name" value="Peripla_BP_1"/>
    <property type="match status" value="1"/>
</dbReference>
<organism evidence="6">
    <name type="scientific">bioreactor metagenome</name>
    <dbReference type="NCBI Taxonomy" id="1076179"/>
    <lineage>
        <taxon>unclassified sequences</taxon>
        <taxon>metagenomes</taxon>
        <taxon>ecological metagenomes</taxon>
    </lineage>
</organism>
<dbReference type="InterPro" id="IPR010982">
    <property type="entry name" value="Lambda_DNA-bd_dom_sf"/>
</dbReference>
<dbReference type="PANTHER" id="PTHR30146:SF154">
    <property type="entry name" value="TRANSCRIPTION REGULATOR, MEMBER OF GALR FAMILY"/>
    <property type="match status" value="1"/>
</dbReference>
<dbReference type="CDD" id="cd01392">
    <property type="entry name" value="HTH_LacI"/>
    <property type="match status" value="1"/>
</dbReference>
<evidence type="ECO:0000313" key="6">
    <source>
        <dbReference type="EMBL" id="MPM17249.1"/>
    </source>
</evidence>
<feature type="domain" description="HTH lacI-type" evidence="4">
    <location>
        <begin position="2"/>
        <end position="56"/>
    </location>
</feature>
<dbReference type="SMART" id="SM00354">
    <property type="entry name" value="HTH_LACI"/>
    <property type="match status" value="1"/>
</dbReference>
<dbReference type="Pfam" id="PF13416">
    <property type="entry name" value="SBP_bac_8"/>
    <property type="match status" value="1"/>
</dbReference>
<dbReference type="PANTHER" id="PTHR30146">
    <property type="entry name" value="LACI-RELATED TRANSCRIPTIONAL REPRESSOR"/>
    <property type="match status" value="1"/>
</dbReference>
<name>A0A644XMA2_9ZZZZ</name>
<evidence type="ECO:0000259" key="4">
    <source>
        <dbReference type="PROSITE" id="PS50932"/>
    </source>
</evidence>
<keyword evidence="1" id="KW-0805">Transcription regulation</keyword>
<dbReference type="GO" id="GO:0003700">
    <property type="term" value="F:DNA-binding transcription factor activity"/>
    <property type="evidence" value="ECO:0007669"/>
    <property type="project" value="TreeGrafter"/>
</dbReference>
<evidence type="ECO:0000256" key="1">
    <source>
        <dbReference type="ARBA" id="ARBA00023015"/>
    </source>
</evidence>
<feature type="domain" description="HTH cro/C1-type" evidence="5">
    <location>
        <begin position="3"/>
        <end position="46"/>
    </location>
</feature>
<proteinExistence type="predicted"/>
<dbReference type="InterPro" id="IPR000843">
    <property type="entry name" value="HTH_LacI"/>
</dbReference>